<feature type="region of interest" description="Disordered" evidence="1">
    <location>
        <begin position="432"/>
        <end position="476"/>
    </location>
</feature>
<organism evidence="2 3">
    <name type="scientific">Linum trigynum</name>
    <dbReference type="NCBI Taxonomy" id="586398"/>
    <lineage>
        <taxon>Eukaryota</taxon>
        <taxon>Viridiplantae</taxon>
        <taxon>Streptophyta</taxon>
        <taxon>Embryophyta</taxon>
        <taxon>Tracheophyta</taxon>
        <taxon>Spermatophyta</taxon>
        <taxon>Magnoliopsida</taxon>
        <taxon>eudicotyledons</taxon>
        <taxon>Gunneridae</taxon>
        <taxon>Pentapetalae</taxon>
        <taxon>rosids</taxon>
        <taxon>fabids</taxon>
        <taxon>Malpighiales</taxon>
        <taxon>Linaceae</taxon>
        <taxon>Linum</taxon>
    </lineage>
</organism>
<name>A0AAV2F0X0_9ROSI</name>
<proteinExistence type="predicted"/>
<evidence type="ECO:0000313" key="3">
    <source>
        <dbReference type="Proteomes" id="UP001497516"/>
    </source>
</evidence>
<feature type="compositionally biased region" description="Basic and acidic residues" evidence="1">
    <location>
        <begin position="461"/>
        <end position="476"/>
    </location>
</feature>
<feature type="compositionally biased region" description="Polar residues" evidence="1">
    <location>
        <begin position="445"/>
        <end position="456"/>
    </location>
</feature>
<feature type="compositionally biased region" description="Gly residues" evidence="1">
    <location>
        <begin position="346"/>
        <end position="355"/>
    </location>
</feature>
<dbReference type="PANTHER" id="PTHR31722:SF0">
    <property type="entry name" value="OS06G0675200 PROTEIN"/>
    <property type="match status" value="1"/>
</dbReference>
<sequence length="476" mass="51129">MASACVNNISVSPESFPPPGTYSSYGWLSPRISFSREDDSSSKHHHHKQPPPLSKPAPAISPPPPPPMAAIPQPEQQQQQQDLLPDFEFRLDDPVAMLPADELFSDGKLVPMQVTSSKPWSSTATSAEFLAGIATTVEAKSGRRMEMELPGGINSTTDQYLFSPKAPRCSSRWKEILGLRKFYQNNSSKAASFPSSSSSLSSSSSSSSNNNQKSLRHFLHRSSKSCNSCGNSSSNSSLDGTLSLPLLKSDLDCDSSVSLSSSRLSLSSSSSSHEHEDLPRLSLDSEKPNAASNLSLTFNPLQSPNPFVLNRNQNPPRMRLVKPRASEIGGETRVGRSPMRRTTTAGAGGESGGESRGVSIDSPRLNSSGKIVFQSLERSSSSPSSFNGGPRHKHRGMERSYSANVRVTPVLNVPVCSLMGSSKSGSVFGFFSSSSPQKRDGGGVSYNSKGQPSFSRGNRAMVDHKLIHKRDGVTPQ</sequence>
<dbReference type="Proteomes" id="UP001497516">
    <property type="component" value="Chromosome 5"/>
</dbReference>
<feature type="region of interest" description="Disordered" evidence="1">
    <location>
        <begin position="1"/>
        <end position="80"/>
    </location>
</feature>
<dbReference type="EMBL" id="OZ034818">
    <property type="protein sequence ID" value="CAL1391205.1"/>
    <property type="molecule type" value="Genomic_DNA"/>
</dbReference>
<gene>
    <name evidence="2" type="ORF">LTRI10_LOCUS31944</name>
</gene>
<dbReference type="PANTHER" id="PTHR31722">
    <property type="entry name" value="OS06G0675200 PROTEIN"/>
    <property type="match status" value="1"/>
</dbReference>
<protein>
    <submittedName>
        <fullName evidence="2">Uncharacterized protein</fullName>
    </submittedName>
</protein>
<feature type="compositionally biased region" description="Pro residues" evidence="1">
    <location>
        <begin position="50"/>
        <end position="69"/>
    </location>
</feature>
<evidence type="ECO:0000313" key="2">
    <source>
        <dbReference type="EMBL" id="CAL1391205.1"/>
    </source>
</evidence>
<feature type="compositionally biased region" description="Low complexity" evidence="1">
    <location>
        <begin position="188"/>
        <end position="213"/>
    </location>
</feature>
<dbReference type="AlphaFoldDB" id="A0AAV2F0X0"/>
<evidence type="ECO:0000256" key="1">
    <source>
        <dbReference type="SAM" id="MobiDB-lite"/>
    </source>
</evidence>
<reference evidence="2 3" key="1">
    <citation type="submission" date="2024-04" db="EMBL/GenBank/DDBJ databases">
        <authorList>
            <person name="Fracassetti M."/>
        </authorList>
    </citation>
    <scope>NUCLEOTIDE SEQUENCE [LARGE SCALE GENOMIC DNA]</scope>
</reference>
<keyword evidence="3" id="KW-1185">Reference proteome</keyword>
<accession>A0AAV2F0X0</accession>
<feature type="compositionally biased region" description="Polar residues" evidence="1">
    <location>
        <begin position="1"/>
        <end position="13"/>
    </location>
</feature>
<feature type="compositionally biased region" description="Low complexity" evidence="1">
    <location>
        <begin position="70"/>
        <end position="80"/>
    </location>
</feature>
<feature type="region of interest" description="Disordered" evidence="1">
    <location>
        <begin position="188"/>
        <end position="215"/>
    </location>
</feature>
<feature type="region of interest" description="Disordered" evidence="1">
    <location>
        <begin position="263"/>
        <end position="401"/>
    </location>
</feature>
<feature type="compositionally biased region" description="Polar residues" evidence="1">
    <location>
        <begin position="290"/>
        <end position="315"/>
    </location>
</feature>
<feature type="compositionally biased region" description="Basic and acidic residues" evidence="1">
    <location>
        <begin position="272"/>
        <end position="287"/>
    </location>
</feature>